<dbReference type="Pfam" id="PF00106">
    <property type="entry name" value="adh_short"/>
    <property type="match status" value="1"/>
</dbReference>
<feature type="region of interest" description="Disordered" evidence="4">
    <location>
        <begin position="261"/>
        <end position="284"/>
    </location>
</feature>
<reference evidence="6 7" key="1">
    <citation type="submission" date="2023-11" db="EMBL/GenBank/DDBJ databases">
        <authorList>
            <person name="Xu M."/>
            <person name="Jiang T."/>
        </authorList>
    </citation>
    <scope>NUCLEOTIDE SEQUENCE [LARGE SCALE GENOMIC DNA]</scope>
    <source>
        <strain evidence="6 7">SD</strain>
    </source>
</reference>
<comment type="similarity">
    <text evidence="1 3">Belongs to the short-chain dehydrogenases/reductases (SDR) family.</text>
</comment>
<dbReference type="EMBL" id="JAXAVX010000003">
    <property type="protein sequence ID" value="MDX8151759.1"/>
    <property type="molecule type" value="Genomic_DNA"/>
</dbReference>
<dbReference type="PANTHER" id="PTHR24322">
    <property type="entry name" value="PKSB"/>
    <property type="match status" value="1"/>
</dbReference>
<dbReference type="NCBIfam" id="NF005878">
    <property type="entry name" value="PRK07825.1"/>
    <property type="match status" value="1"/>
</dbReference>
<keyword evidence="2" id="KW-0560">Oxidoreductase</keyword>
<evidence type="ECO:0000256" key="1">
    <source>
        <dbReference type="ARBA" id="ARBA00006484"/>
    </source>
</evidence>
<name>A0ABU4VKZ3_9ACTN</name>
<dbReference type="Proteomes" id="UP001277761">
    <property type="component" value="Unassembled WGS sequence"/>
</dbReference>
<evidence type="ECO:0000256" key="3">
    <source>
        <dbReference type="RuleBase" id="RU000363"/>
    </source>
</evidence>
<comment type="caution">
    <text evidence="6">The sequence shown here is derived from an EMBL/GenBank/DDBJ whole genome shotgun (WGS) entry which is preliminary data.</text>
</comment>
<dbReference type="PRINTS" id="PR00080">
    <property type="entry name" value="SDRFAMILY"/>
</dbReference>
<dbReference type="CDD" id="cd05233">
    <property type="entry name" value="SDR_c"/>
    <property type="match status" value="1"/>
</dbReference>
<evidence type="ECO:0000313" key="6">
    <source>
        <dbReference type="EMBL" id="MDX8151759.1"/>
    </source>
</evidence>
<evidence type="ECO:0000256" key="4">
    <source>
        <dbReference type="SAM" id="MobiDB-lite"/>
    </source>
</evidence>
<organism evidence="6 7">
    <name type="scientific">Patulibacter brassicae</name>
    <dbReference type="NCBI Taxonomy" id="1705717"/>
    <lineage>
        <taxon>Bacteria</taxon>
        <taxon>Bacillati</taxon>
        <taxon>Actinomycetota</taxon>
        <taxon>Thermoleophilia</taxon>
        <taxon>Solirubrobacterales</taxon>
        <taxon>Patulibacteraceae</taxon>
        <taxon>Patulibacter</taxon>
    </lineage>
</organism>
<dbReference type="RefSeq" id="WP_319953912.1">
    <property type="nucleotide sequence ID" value="NZ_JAXAVX010000003.1"/>
</dbReference>
<evidence type="ECO:0000313" key="7">
    <source>
        <dbReference type="Proteomes" id="UP001277761"/>
    </source>
</evidence>
<dbReference type="InterPro" id="IPR002347">
    <property type="entry name" value="SDR_fam"/>
</dbReference>
<dbReference type="PANTHER" id="PTHR24322:SF736">
    <property type="entry name" value="RETINOL DEHYDROGENASE 10"/>
    <property type="match status" value="1"/>
</dbReference>
<gene>
    <name evidence="6" type="ORF">SK069_09155</name>
</gene>
<protein>
    <submittedName>
        <fullName evidence="6">SDR family NAD(P)-dependent oxidoreductase</fullName>
    </submittedName>
</protein>
<evidence type="ECO:0000259" key="5">
    <source>
        <dbReference type="SMART" id="SM00822"/>
    </source>
</evidence>
<dbReference type="SUPFAM" id="SSF51735">
    <property type="entry name" value="NAD(P)-binding Rossmann-fold domains"/>
    <property type="match status" value="1"/>
</dbReference>
<dbReference type="SMART" id="SM00822">
    <property type="entry name" value="PKS_KR"/>
    <property type="match status" value="1"/>
</dbReference>
<sequence length="284" mass="29516">MTERSSLAGRTVAITGAARGLGLATARELSRRGALVVLGDLDADLAREEAAVLDGIGLPLDVTDDASFAGFLAQAAEHGGRVDVLVNNAGIMPTGPFLEQDDDLLRRLYEINVLGVARGVRLALPAMLARRSGEIVNVASIAGRTVAAGMASYCGTKHAVVGMTRALRREHHGSGVGFTLVMPSFANTRITAGAVSGLIPVAQPHQVGRGIADALERGRRDLVVPRSAGVMVRLTELLPRGIADATARRLGADLMFLDEQGRNRNAGISPTGEAPVAPPSGSPR</sequence>
<dbReference type="PRINTS" id="PR00081">
    <property type="entry name" value="GDHRDH"/>
</dbReference>
<feature type="domain" description="Ketoreductase" evidence="5">
    <location>
        <begin position="10"/>
        <end position="188"/>
    </location>
</feature>
<keyword evidence="7" id="KW-1185">Reference proteome</keyword>
<evidence type="ECO:0000256" key="2">
    <source>
        <dbReference type="ARBA" id="ARBA00023002"/>
    </source>
</evidence>
<dbReference type="InterPro" id="IPR057326">
    <property type="entry name" value="KR_dom"/>
</dbReference>
<proteinExistence type="inferred from homology"/>
<dbReference type="InterPro" id="IPR036291">
    <property type="entry name" value="NAD(P)-bd_dom_sf"/>
</dbReference>
<dbReference type="InterPro" id="IPR020904">
    <property type="entry name" value="Sc_DH/Rdtase_CS"/>
</dbReference>
<accession>A0ABU4VKZ3</accession>
<dbReference type="Gene3D" id="3.40.50.720">
    <property type="entry name" value="NAD(P)-binding Rossmann-like Domain"/>
    <property type="match status" value="1"/>
</dbReference>
<dbReference type="PROSITE" id="PS00061">
    <property type="entry name" value="ADH_SHORT"/>
    <property type="match status" value="1"/>
</dbReference>